<reference evidence="8 9" key="1">
    <citation type="submission" date="2020-04" db="EMBL/GenBank/DDBJ databases">
        <title>Achromobacter ruhlandii genome sequencing and assembly.</title>
        <authorList>
            <person name="Martins R.C.R."/>
            <person name="Perdigao-Neto L.V."/>
            <person name="Levin A.S.S."/>
            <person name="Costa S.F."/>
        </authorList>
    </citation>
    <scope>NUCLEOTIDE SEQUENCE [LARGE SCALE GENOMIC DNA]</scope>
    <source>
        <strain evidence="8 9">9035ralo</strain>
    </source>
</reference>
<dbReference type="GO" id="GO:0003677">
    <property type="term" value="F:DNA binding"/>
    <property type="evidence" value="ECO:0007669"/>
    <property type="project" value="InterPro"/>
</dbReference>
<dbReference type="PANTHER" id="PTHR43133:SF63">
    <property type="entry name" value="RNA POLYMERASE SIGMA FACTOR FECI-RELATED"/>
    <property type="match status" value="1"/>
</dbReference>
<dbReference type="Proteomes" id="UP000542405">
    <property type="component" value="Unassembled WGS sequence"/>
</dbReference>
<evidence type="ECO:0000313" key="9">
    <source>
        <dbReference type="Proteomes" id="UP000542405"/>
    </source>
</evidence>
<sequence>MSSTESLEHRELGRLYRDHHGWLRGWLLRRLNVPAEAADLAQDTFLRLLASPASMAQLQGVRQPRSFLATVAQRTLVDHIRRQVLERAWLETLAQQPEASAISPETRAILLETIREIDAMLHGLGDKVRRAFLMSQLEGASYAEIAARLGVTVSSRQQDMARAPQHSPGDHPGRYHP</sequence>
<keyword evidence="3" id="KW-0731">Sigma factor</keyword>
<name>A0A848NGX2_9BURK</name>
<feature type="region of interest" description="Disordered" evidence="5">
    <location>
        <begin position="156"/>
        <end position="177"/>
    </location>
</feature>
<dbReference type="PANTHER" id="PTHR43133">
    <property type="entry name" value="RNA POLYMERASE ECF-TYPE SIGMA FACTO"/>
    <property type="match status" value="1"/>
</dbReference>
<evidence type="ECO:0000313" key="8">
    <source>
        <dbReference type="EMBL" id="NMU92549.1"/>
    </source>
</evidence>
<comment type="caution">
    <text evidence="8">The sequence shown here is derived from an EMBL/GenBank/DDBJ whole genome shotgun (WGS) entry which is preliminary data.</text>
</comment>
<proteinExistence type="inferred from homology"/>
<evidence type="ECO:0000256" key="4">
    <source>
        <dbReference type="ARBA" id="ARBA00023163"/>
    </source>
</evidence>
<protein>
    <submittedName>
        <fullName evidence="8">Sigma-70 family RNA polymerase sigma factor</fullName>
    </submittedName>
</protein>
<dbReference type="SUPFAM" id="SSF88659">
    <property type="entry name" value="Sigma3 and sigma4 domains of RNA polymerase sigma factors"/>
    <property type="match status" value="1"/>
</dbReference>
<comment type="similarity">
    <text evidence="1">Belongs to the sigma-70 factor family. ECF subfamily.</text>
</comment>
<dbReference type="EMBL" id="JABBZE010000386">
    <property type="protein sequence ID" value="NMU92549.1"/>
    <property type="molecule type" value="Genomic_DNA"/>
</dbReference>
<feature type="domain" description="RNA polymerase sigma factor 70 region 4 type 2" evidence="7">
    <location>
        <begin position="115"/>
        <end position="163"/>
    </location>
</feature>
<dbReference type="InterPro" id="IPR007627">
    <property type="entry name" value="RNA_pol_sigma70_r2"/>
</dbReference>
<dbReference type="GO" id="GO:0006352">
    <property type="term" value="P:DNA-templated transcription initiation"/>
    <property type="evidence" value="ECO:0007669"/>
    <property type="project" value="InterPro"/>
</dbReference>
<evidence type="ECO:0000256" key="3">
    <source>
        <dbReference type="ARBA" id="ARBA00023082"/>
    </source>
</evidence>
<dbReference type="InterPro" id="IPR039425">
    <property type="entry name" value="RNA_pol_sigma-70-like"/>
</dbReference>
<dbReference type="InterPro" id="IPR036388">
    <property type="entry name" value="WH-like_DNA-bd_sf"/>
</dbReference>
<dbReference type="AlphaFoldDB" id="A0A848NGX2"/>
<evidence type="ECO:0000256" key="5">
    <source>
        <dbReference type="SAM" id="MobiDB-lite"/>
    </source>
</evidence>
<organism evidence="8 9">
    <name type="scientific">Achromobacter ruhlandii</name>
    <dbReference type="NCBI Taxonomy" id="72557"/>
    <lineage>
        <taxon>Bacteria</taxon>
        <taxon>Pseudomonadati</taxon>
        <taxon>Pseudomonadota</taxon>
        <taxon>Betaproteobacteria</taxon>
        <taxon>Burkholderiales</taxon>
        <taxon>Alcaligenaceae</taxon>
        <taxon>Achromobacter</taxon>
    </lineage>
</organism>
<dbReference type="GO" id="GO:0016987">
    <property type="term" value="F:sigma factor activity"/>
    <property type="evidence" value="ECO:0007669"/>
    <property type="project" value="UniProtKB-KW"/>
</dbReference>
<evidence type="ECO:0000259" key="6">
    <source>
        <dbReference type="Pfam" id="PF04542"/>
    </source>
</evidence>
<accession>A0A848NGX2</accession>
<dbReference type="NCBIfam" id="TIGR02937">
    <property type="entry name" value="sigma70-ECF"/>
    <property type="match status" value="1"/>
</dbReference>
<dbReference type="RefSeq" id="WP_169537517.1">
    <property type="nucleotide sequence ID" value="NZ_JABBZE010000386.1"/>
</dbReference>
<dbReference type="Pfam" id="PF08281">
    <property type="entry name" value="Sigma70_r4_2"/>
    <property type="match status" value="1"/>
</dbReference>
<dbReference type="InterPro" id="IPR013325">
    <property type="entry name" value="RNA_pol_sigma_r2"/>
</dbReference>
<dbReference type="SUPFAM" id="SSF88946">
    <property type="entry name" value="Sigma2 domain of RNA polymerase sigma factors"/>
    <property type="match status" value="1"/>
</dbReference>
<feature type="domain" description="RNA polymerase sigma-70 region 2" evidence="6">
    <location>
        <begin position="15"/>
        <end position="83"/>
    </location>
</feature>
<evidence type="ECO:0000256" key="1">
    <source>
        <dbReference type="ARBA" id="ARBA00010641"/>
    </source>
</evidence>
<dbReference type="Gene3D" id="1.10.1740.10">
    <property type="match status" value="1"/>
</dbReference>
<dbReference type="Gene3D" id="1.10.10.10">
    <property type="entry name" value="Winged helix-like DNA-binding domain superfamily/Winged helix DNA-binding domain"/>
    <property type="match status" value="1"/>
</dbReference>
<dbReference type="Pfam" id="PF04542">
    <property type="entry name" value="Sigma70_r2"/>
    <property type="match status" value="1"/>
</dbReference>
<keyword evidence="2" id="KW-0805">Transcription regulation</keyword>
<dbReference type="InterPro" id="IPR013249">
    <property type="entry name" value="RNA_pol_sigma70_r4_t2"/>
</dbReference>
<feature type="compositionally biased region" description="Basic and acidic residues" evidence="5">
    <location>
        <begin position="168"/>
        <end position="177"/>
    </location>
</feature>
<dbReference type="InterPro" id="IPR013324">
    <property type="entry name" value="RNA_pol_sigma_r3/r4-like"/>
</dbReference>
<keyword evidence="4" id="KW-0804">Transcription</keyword>
<gene>
    <name evidence="8" type="ORF">HGQ98_23400</name>
</gene>
<evidence type="ECO:0000259" key="7">
    <source>
        <dbReference type="Pfam" id="PF08281"/>
    </source>
</evidence>
<feature type="non-terminal residue" evidence="8">
    <location>
        <position position="177"/>
    </location>
</feature>
<evidence type="ECO:0000256" key="2">
    <source>
        <dbReference type="ARBA" id="ARBA00023015"/>
    </source>
</evidence>
<dbReference type="InterPro" id="IPR014284">
    <property type="entry name" value="RNA_pol_sigma-70_dom"/>
</dbReference>